<keyword evidence="1" id="KW-0479">Metal-binding</keyword>
<dbReference type="Pfam" id="PF13445">
    <property type="entry name" value="zf-RING_UBOX"/>
    <property type="match status" value="1"/>
</dbReference>
<evidence type="ECO:0000259" key="7">
    <source>
        <dbReference type="PROSITE" id="PS50089"/>
    </source>
</evidence>
<evidence type="ECO:0000256" key="2">
    <source>
        <dbReference type="ARBA" id="ARBA00022771"/>
    </source>
</evidence>
<dbReference type="PROSITE" id="PS00518">
    <property type="entry name" value="ZF_RING_1"/>
    <property type="match status" value="1"/>
</dbReference>
<dbReference type="Gene3D" id="3.30.40.10">
    <property type="entry name" value="Zinc/RING finger domain, C3HC4 (zinc finger)"/>
    <property type="match status" value="1"/>
</dbReference>
<dbReference type="InterPro" id="IPR027370">
    <property type="entry name" value="Znf-RING_euk"/>
</dbReference>
<keyword evidence="3" id="KW-0862">Zinc</keyword>
<accession>A0A1Y1VN21</accession>
<dbReference type="InterPro" id="IPR001841">
    <property type="entry name" value="Znf_RING"/>
</dbReference>
<evidence type="ECO:0000313" key="8">
    <source>
        <dbReference type="EMBL" id="ORX60012.1"/>
    </source>
</evidence>
<dbReference type="PANTHER" id="PTHR43941:SF1">
    <property type="entry name" value="STRUCTURAL MAINTENANCE OF CHROMOSOMES PROTEIN 2"/>
    <property type="match status" value="1"/>
</dbReference>
<dbReference type="EMBL" id="MCFH01000002">
    <property type="protein sequence ID" value="ORX60012.1"/>
    <property type="molecule type" value="Genomic_DNA"/>
</dbReference>
<dbReference type="Proteomes" id="UP000193719">
    <property type="component" value="Unassembled WGS sequence"/>
</dbReference>
<sequence>MAVSISQENIKKVMFSNSDSTSLKISSIKNEGLNNSFGSSGYLNGSITKKKLPPMNVNDWKKTPQATSQYSKGSQGLKRMENFCEELQNKCTEYREIINQAKNEIIDLKRQILDLENDIKKKNDEIASFRHICRKNKYSKRTLNEIEEMVQIEVNRRKSLEKQIQDLKKQIEDANLKIKRYNEQYEGIEDKRYELEEIINKQKKENYKLESTIKDQHFEIDELKVSVIQLKRTIDEQNQSIEETKTLNQNLINKQVILTEENTKLKSKLSDTLEANQEMIDNYHLIKDQDQVNKVYYSQIIKNFESTSVALATANKSYKLLKKEVEELKKQKLEIEENNIELDKTIAKKNKEISDLVIKLNTTIQDYEIKLEKKEEEMWALSCQVTNSEMKKSTSISNEKVMIDLESKWKDKDKVLNEEIQNLTEKIMDKDNRIIELTKEIQRLNQKQFHSRLKNLRSTEQKMTEKINEYILTEEKLEIMFICPRCLNILKDPVTLYPCGHTYCKECMETIKEENYNSLYCQECTIPVKSLFDNKILNRICNEFSKRHEVTKALMLSLNELEQIDKDENEERE</sequence>
<dbReference type="OrthoDB" id="6105938at2759"/>
<reference evidence="8 9" key="1">
    <citation type="submission" date="2016-08" db="EMBL/GenBank/DDBJ databases">
        <title>Genomes of anaerobic fungi encode conserved fungal cellulosomes for biomass hydrolysis.</title>
        <authorList>
            <consortium name="DOE Joint Genome Institute"/>
            <person name="Haitjema C.H."/>
            <person name="Gilmore S.P."/>
            <person name="Henske J.K."/>
            <person name="Solomon K.V."/>
            <person name="De Groot R."/>
            <person name="Kuo A."/>
            <person name="Mondo S.J."/>
            <person name="Salamov A.A."/>
            <person name="Labutti K."/>
            <person name="Zhao Z."/>
            <person name="Chiniquy J."/>
            <person name="Barry K."/>
            <person name="Brewer H.M."/>
            <person name="Purvine S.O."/>
            <person name="Wright A.T."/>
            <person name="Boxma B."/>
            <person name="Van Alen T."/>
            <person name="Hackstein J.H."/>
            <person name="Baker S.E."/>
            <person name="Grigoriev I.V."/>
            <person name="O'Malley M.A."/>
        </authorList>
    </citation>
    <scope>NUCLEOTIDE SEQUENCE [LARGE SCALE GENOMIC DNA]</scope>
    <source>
        <strain evidence="9">finn</strain>
    </source>
</reference>
<dbReference type="PANTHER" id="PTHR43941">
    <property type="entry name" value="STRUCTURAL MAINTENANCE OF CHROMOSOMES PROTEIN 2"/>
    <property type="match status" value="1"/>
</dbReference>
<feature type="domain" description="RING-type" evidence="7">
    <location>
        <begin position="483"/>
        <end position="525"/>
    </location>
</feature>
<dbReference type="GO" id="GO:0008270">
    <property type="term" value="F:zinc ion binding"/>
    <property type="evidence" value="ECO:0007669"/>
    <property type="project" value="UniProtKB-KW"/>
</dbReference>
<dbReference type="SUPFAM" id="SSF57850">
    <property type="entry name" value="RING/U-box"/>
    <property type="match status" value="1"/>
</dbReference>
<proteinExistence type="predicted"/>
<keyword evidence="9" id="KW-1185">Reference proteome</keyword>
<feature type="coiled-coil region" evidence="5">
    <location>
        <begin position="413"/>
        <end position="447"/>
    </location>
</feature>
<keyword evidence="5" id="KW-0175">Coiled coil</keyword>
<feature type="region of interest" description="Disordered" evidence="6">
    <location>
        <begin position="54"/>
        <end position="74"/>
    </location>
</feature>
<evidence type="ECO:0000256" key="5">
    <source>
        <dbReference type="SAM" id="Coils"/>
    </source>
</evidence>
<dbReference type="AlphaFoldDB" id="A0A1Y1VN21"/>
<name>A0A1Y1VN21_9FUNG</name>
<feature type="coiled-coil region" evidence="5">
    <location>
        <begin position="77"/>
        <end position="254"/>
    </location>
</feature>
<dbReference type="GO" id="GO:0003682">
    <property type="term" value="F:chromatin binding"/>
    <property type="evidence" value="ECO:0007669"/>
    <property type="project" value="TreeGrafter"/>
</dbReference>
<dbReference type="STRING" id="1754191.A0A1Y1VN21"/>
<dbReference type="GO" id="GO:0007076">
    <property type="term" value="P:mitotic chromosome condensation"/>
    <property type="evidence" value="ECO:0007669"/>
    <property type="project" value="TreeGrafter"/>
</dbReference>
<dbReference type="GO" id="GO:0000793">
    <property type="term" value="C:condensed chromosome"/>
    <property type="evidence" value="ECO:0007669"/>
    <property type="project" value="TreeGrafter"/>
</dbReference>
<feature type="coiled-coil region" evidence="5">
    <location>
        <begin position="311"/>
        <end position="384"/>
    </location>
</feature>
<gene>
    <name evidence="8" type="ORF">BCR36DRAFT_579459</name>
</gene>
<evidence type="ECO:0000256" key="6">
    <source>
        <dbReference type="SAM" id="MobiDB-lite"/>
    </source>
</evidence>
<keyword evidence="2 4" id="KW-0863">Zinc-finger</keyword>
<evidence type="ECO:0000256" key="1">
    <source>
        <dbReference type="ARBA" id="ARBA00022723"/>
    </source>
</evidence>
<dbReference type="InterPro" id="IPR013083">
    <property type="entry name" value="Znf_RING/FYVE/PHD"/>
</dbReference>
<organism evidence="8 9">
    <name type="scientific">Piromyces finnis</name>
    <dbReference type="NCBI Taxonomy" id="1754191"/>
    <lineage>
        <taxon>Eukaryota</taxon>
        <taxon>Fungi</taxon>
        <taxon>Fungi incertae sedis</taxon>
        <taxon>Chytridiomycota</taxon>
        <taxon>Chytridiomycota incertae sedis</taxon>
        <taxon>Neocallimastigomycetes</taxon>
        <taxon>Neocallimastigales</taxon>
        <taxon>Neocallimastigaceae</taxon>
        <taxon>Piromyces</taxon>
    </lineage>
</organism>
<feature type="compositionally biased region" description="Polar residues" evidence="6">
    <location>
        <begin position="64"/>
        <end position="74"/>
    </location>
</feature>
<comment type="caution">
    <text evidence="8">The sequence shown here is derived from an EMBL/GenBank/DDBJ whole genome shotgun (WGS) entry which is preliminary data.</text>
</comment>
<dbReference type="GO" id="GO:0000785">
    <property type="term" value="C:chromatin"/>
    <property type="evidence" value="ECO:0007669"/>
    <property type="project" value="TreeGrafter"/>
</dbReference>
<evidence type="ECO:0000313" key="9">
    <source>
        <dbReference type="Proteomes" id="UP000193719"/>
    </source>
</evidence>
<dbReference type="PROSITE" id="PS50089">
    <property type="entry name" value="ZF_RING_2"/>
    <property type="match status" value="1"/>
</dbReference>
<dbReference type="GO" id="GO:0000796">
    <property type="term" value="C:condensin complex"/>
    <property type="evidence" value="ECO:0007669"/>
    <property type="project" value="TreeGrafter"/>
</dbReference>
<reference evidence="8 9" key="2">
    <citation type="submission" date="2016-08" db="EMBL/GenBank/DDBJ databases">
        <title>Pervasive Adenine N6-methylation of Active Genes in Fungi.</title>
        <authorList>
            <consortium name="DOE Joint Genome Institute"/>
            <person name="Mondo S.J."/>
            <person name="Dannebaum R.O."/>
            <person name="Kuo R.C."/>
            <person name="Labutti K."/>
            <person name="Haridas S."/>
            <person name="Kuo A."/>
            <person name="Salamov A."/>
            <person name="Ahrendt S.R."/>
            <person name="Lipzen A."/>
            <person name="Sullivan W."/>
            <person name="Andreopoulos W.B."/>
            <person name="Clum A."/>
            <person name="Lindquist E."/>
            <person name="Daum C."/>
            <person name="Ramamoorthy G.K."/>
            <person name="Gryganskyi A."/>
            <person name="Culley D."/>
            <person name="Magnuson J.K."/>
            <person name="James T.Y."/>
            <person name="O'Malley M.A."/>
            <person name="Stajich J.E."/>
            <person name="Spatafora J.W."/>
            <person name="Visel A."/>
            <person name="Grigoriev I.V."/>
        </authorList>
    </citation>
    <scope>NUCLEOTIDE SEQUENCE [LARGE SCALE GENOMIC DNA]</scope>
    <source>
        <strain evidence="9">finn</strain>
    </source>
</reference>
<dbReference type="InterPro" id="IPR017907">
    <property type="entry name" value="Znf_RING_CS"/>
</dbReference>
<protein>
    <recommendedName>
        <fullName evidence="7">RING-type domain-containing protein</fullName>
    </recommendedName>
</protein>
<dbReference type="SMART" id="SM00184">
    <property type="entry name" value="RING"/>
    <property type="match status" value="1"/>
</dbReference>
<dbReference type="Gene3D" id="1.10.287.1490">
    <property type="match status" value="1"/>
</dbReference>
<evidence type="ECO:0000256" key="4">
    <source>
        <dbReference type="PROSITE-ProRule" id="PRU00175"/>
    </source>
</evidence>
<evidence type="ECO:0000256" key="3">
    <source>
        <dbReference type="ARBA" id="ARBA00022833"/>
    </source>
</evidence>